<keyword evidence="3" id="KW-1185">Reference proteome</keyword>
<evidence type="ECO:0000313" key="3">
    <source>
        <dbReference type="Proteomes" id="UP001596203"/>
    </source>
</evidence>
<name>A0ABW1K6Y8_9ACTN</name>
<dbReference type="RefSeq" id="WP_377420998.1">
    <property type="nucleotide sequence ID" value="NZ_JBHSPR010000010.1"/>
</dbReference>
<reference evidence="3" key="1">
    <citation type="journal article" date="2019" name="Int. J. Syst. Evol. Microbiol.">
        <title>The Global Catalogue of Microorganisms (GCM) 10K type strain sequencing project: providing services to taxonomists for standard genome sequencing and annotation.</title>
        <authorList>
            <consortium name="The Broad Institute Genomics Platform"/>
            <consortium name="The Broad Institute Genome Sequencing Center for Infectious Disease"/>
            <person name="Wu L."/>
            <person name="Ma J."/>
        </authorList>
    </citation>
    <scope>NUCLEOTIDE SEQUENCE [LARGE SCALE GENOMIC DNA]</scope>
    <source>
        <strain evidence="3">ZS-35-S2</strain>
    </source>
</reference>
<sequence>MSRGWQIGTVLALASVLVATLALTRDIFDWRVAPKTSSSPKTSSPNGPGSPVGPGTPTTSTTQRETAAAAPVRTHVDTLLVEAGEANLNPLPRALDGQPGYDRSIVIKCPSNAGADRQREVTYRLQRRYLDFTAMVRPYFPARDDHDSAVYVYALLATRKPDDTINRTTSAELFDARMAEPKTLSANVEGADELTLRVRCQVPNGYVIFANGSLEPS</sequence>
<feature type="compositionally biased region" description="Low complexity" evidence="1">
    <location>
        <begin position="34"/>
        <end position="62"/>
    </location>
</feature>
<protein>
    <recommendedName>
        <fullName evidence="4">Tat pathway signal sequence domain protein</fullName>
    </recommendedName>
</protein>
<dbReference type="Proteomes" id="UP001596203">
    <property type="component" value="Unassembled WGS sequence"/>
</dbReference>
<evidence type="ECO:0000313" key="2">
    <source>
        <dbReference type="EMBL" id="MFC6017032.1"/>
    </source>
</evidence>
<accession>A0ABW1K6Y8</accession>
<dbReference type="EMBL" id="JBHSPR010000010">
    <property type="protein sequence ID" value="MFC6017032.1"/>
    <property type="molecule type" value="Genomic_DNA"/>
</dbReference>
<comment type="caution">
    <text evidence="2">The sequence shown here is derived from an EMBL/GenBank/DDBJ whole genome shotgun (WGS) entry which is preliminary data.</text>
</comment>
<evidence type="ECO:0008006" key="4">
    <source>
        <dbReference type="Google" id="ProtNLM"/>
    </source>
</evidence>
<proteinExistence type="predicted"/>
<gene>
    <name evidence="2" type="ORF">ACFP2T_12555</name>
</gene>
<organism evidence="2 3">
    <name type="scientific">Plantactinospora solaniradicis</name>
    <dbReference type="NCBI Taxonomy" id="1723736"/>
    <lineage>
        <taxon>Bacteria</taxon>
        <taxon>Bacillati</taxon>
        <taxon>Actinomycetota</taxon>
        <taxon>Actinomycetes</taxon>
        <taxon>Micromonosporales</taxon>
        <taxon>Micromonosporaceae</taxon>
        <taxon>Plantactinospora</taxon>
    </lineage>
</organism>
<evidence type="ECO:0000256" key="1">
    <source>
        <dbReference type="SAM" id="MobiDB-lite"/>
    </source>
</evidence>
<feature type="region of interest" description="Disordered" evidence="1">
    <location>
        <begin position="34"/>
        <end position="70"/>
    </location>
</feature>